<comment type="subcellular location">
    <subcellularLocation>
        <location evidence="1">Cytoplasm</location>
    </subcellularLocation>
</comment>
<reference evidence="6" key="2">
    <citation type="journal article" date="2021" name="PeerJ">
        <title>Extensive microbial diversity within the chicken gut microbiome revealed by metagenomics and culture.</title>
        <authorList>
            <person name="Gilroy R."/>
            <person name="Ravi A."/>
            <person name="Getino M."/>
            <person name="Pursley I."/>
            <person name="Horton D.L."/>
            <person name="Alikhan N.F."/>
            <person name="Baker D."/>
            <person name="Gharbi K."/>
            <person name="Hall N."/>
            <person name="Watson M."/>
            <person name="Adriaenssens E.M."/>
            <person name="Foster-Nyarko E."/>
            <person name="Jarju S."/>
            <person name="Secka A."/>
            <person name="Antonio M."/>
            <person name="Oren A."/>
            <person name="Chaudhuri R.R."/>
            <person name="La Ragione R."/>
            <person name="Hildebrand F."/>
            <person name="Pallen M.J."/>
        </authorList>
    </citation>
    <scope>NUCLEOTIDE SEQUENCE</scope>
    <source>
        <strain evidence="6">10037</strain>
    </source>
</reference>
<feature type="domain" description="Hemerythrin-like" evidence="5">
    <location>
        <begin position="98"/>
        <end position="227"/>
    </location>
</feature>
<evidence type="ECO:0000313" key="6">
    <source>
        <dbReference type="EMBL" id="MBO8465501.1"/>
    </source>
</evidence>
<evidence type="ECO:0000256" key="1">
    <source>
        <dbReference type="ARBA" id="ARBA00004496"/>
    </source>
</evidence>
<accession>A0A9D9I3W6</accession>
<dbReference type="EMBL" id="JADIME010000061">
    <property type="protein sequence ID" value="MBO8465501.1"/>
    <property type="molecule type" value="Genomic_DNA"/>
</dbReference>
<keyword evidence="2" id="KW-0963">Cytoplasm</keyword>
<evidence type="ECO:0000313" key="7">
    <source>
        <dbReference type="Proteomes" id="UP000823597"/>
    </source>
</evidence>
<protein>
    <submittedName>
        <fullName evidence="6">Hemerythrin domain-containing protein</fullName>
    </submittedName>
</protein>
<dbReference type="AlphaFoldDB" id="A0A9D9I3W6"/>
<comment type="caution">
    <text evidence="6">The sequence shown here is derived from an EMBL/GenBank/DDBJ whole genome shotgun (WGS) entry which is preliminary data.</text>
</comment>
<dbReference type="PANTHER" id="PTHR36438:SF1">
    <property type="entry name" value="IRON-SULFUR CLUSTER REPAIR PROTEIN YTFE"/>
    <property type="match status" value="1"/>
</dbReference>
<gene>
    <name evidence="6" type="ORF">IAB93_05835</name>
</gene>
<dbReference type="GO" id="GO:0005737">
    <property type="term" value="C:cytoplasm"/>
    <property type="evidence" value="ECO:0007669"/>
    <property type="project" value="UniProtKB-SubCell"/>
</dbReference>
<evidence type="ECO:0000259" key="5">
    <source>
        <dbReference type="Pfam" id="PF01814"/>
    </source>
</evidence>
<dbReference type="Gene3D" id="1.20.120.520">
    <property type="entry name" value="nmb1532 protein domain like"/>
    <property type="match status" value="1"/>
</dbReference>
<keyword evidence="4" id="KW-0408">Iron</keyword>
<keyword evidence="3" id="KW-0479">Metal-binding</keyword>
<sequence>MENKDSRLIAGLKHTSRTADLMCGDFSILPLFYHFGIELGFGDEAVEDTCARYGISADLFISMCKVYTMPGYVPDCSGFGKEDLRVVAEYVHQSHVYYLERALPELDRCLDEVTGYYGEANRKVLKKFYSDYRREVDKHFDYEEKTVLPYVRCLLAGGSDAGYSMADFEDNHTDIEESLEDLKNIIIKYLPSGAPFELRYDLLSDIIRLGRELANHTVIENRILVPIAMKIENDGR</sequence>
<dbReference type="Proteomes" id="UP000823597">
    <property type="component" value="Unassembled WGS sequence"/>
</dbReference>
<dbReference type="Pfam" id="PF01814">
    <property type="entry name" value="Hemerythrin"/>
    <property type="match status" value="1"/>
</dbReference>
<proteinExistence type="predicted"/>
<evidence type="ECO:0000256" key="4">
    <source>
        <dbReference type="ARBA" id="ARBA00023004"/>
    </source>
</evidence>
<evidence type="ECO:0000256" key="3">
    <source>
        <dbReference type="ARBA" id="ARBA00022723"/>
    </source>
</evidence>
<name>A0A9D9I3W6_9BACT</name>
<dbReference type="PANTHER" id="PTHR36438">
    <property type="entry name" value="IRON-SULFUR CLUSTER REPAIR PROTEIN YTFE"/>
    <property type="match status" value="1"/>
</dbReference>
<dbReference type="InterPro" id="IPR012312">
    <property type="entry name" value="Hemerythrin-like"/>
</dbReference>
<dbReference type="GO" id="GO:0046872">
    <property type="term" value="F:metal ion binding"/>
    <property type="evidence" value="ECO:0007669"/>
    <property type="project" value="UniProtKB-KW"/>
</dbReference>
<dbReference type="InterPro" id="IPR019903">
    <property type="entry name" value="RIC_family"/>
</dbReference>
<evidence type="ECO:0000256" key="2">
    <source>
        <dbReference type="ARBA" id="ARBA00022490"/>
    </source>
</evidence>
<organism evidence="6 7">
    <name type="scientific">Candidatus Merdivivens pullistercoris</name>
    <dbReference type="NCBI Taxonomy" id="2840873"/>
    <lineage>
        <taxon>Bacteria</taxon>
        <taxon>Pseudomonadati</taxon>
        <taxon>Bacteroidota</taxon>
        <taxon>Bacteroidia</taxon>
        <taxon>Bacteroidales</taxon>
        <taxon>Muribaculaceae</taxon>
        <taxon>Muribaculaceae incertae sedis</taxon>
        <taxon>Candidatus Merdivivens</taxon>
    </lineage>
</organism>
<reference evidence="6" key="1">
    <citation type="submission" date="2020-10" db="EMBL/GenBank/DDBJ databases">
        <authorList>
            <person name="Gilroy R."/>
        </authorList>
    </citation>
    <scope>NUCLEOTIDE SEQUENCE</scope>
    <source>
        <strain evidence="6">10037</strain>
    </source>
</reference>